<evidence type="ECO:0000313" key="1">
    <source>
        <dbReference type="EMBL" id="MBS4102571.1"/>
    </source>
</evidence>
<reference evidence="1 2" key="1">
    <citation type="submission" date="2021-04" db="EMBL/GenBank/DDBJ databases">
        <title>Whole genome sequence analysis of a thiophenic sulfur metabolizing bacteria.</title>
        <authorList>
            <person name="Akhtar N."/>
            <person name="Akram J."/>
            <person name="Aslam A."/>
        </authorList>
    </citation>
    <scope>NUCLEOTIDE SEQUENCE [LARGE SCALE GENOMIC DNA]</scope>
    <source>
        <strain evidence="1 2">3OW</strain>
    </source>
</reference>
<protein>
    <submittedName>
        <fullName evidence="1">Uncharacterized protein</fullName>
    </submittedName>
</protein>
<keyword evidence="2" id="KW-1185">Reference proteome</keyword>
<evidence type="ECO:0000313" key="2">
    <source>
        <dbReference type="Proteomes" id="UP000676853"/>
    </source>
</evidence>
<sequence length="157" mass="17277">MLGDSSGGLFAQQEAQNALAAGIVPIIPSTAQGIVLKVSATAPMSRNRYYVEDGGVSASMRPPRAAQFDTNLISDLRAAMYQEGLGTWFSAVIRVDREGSFDATFNYDDEPEWDAPVDPIVYLTDQETFPRDVENQPQWLQEKIAEGARRRHELGLG</sequence>
<gene>
    <name evidence="1" type="ORF">KFZ73_15135</name>
</gene>
<accession>A0ABS5NE52</accession>
<dbReference type="EMBL" id="JAGXOE010000036">
    <property type="protein sequence ID" value="MBS4102571.1"/>
    <property type="molecule type" value="Genomic_DNA"/>
</dbReference>
<name>A0ABS5NE52_TSUPA</name>
<organism evidence="1 2">
    <name type="scientific">Tsukamurella paurometabola</name>
    <name type="common">Corynebacterium paurometabolum</name>
    <dbReference type="NCBI Taxonomy" id="2061"/>
    <lineage>
        <taxon>Bacteria</taxon>
        <taxon>Bacillati</taxon>
        <taxon>Actinomycetota</taxon>
        <taxon>Actinomycetes</taxon>
        <taxon>Mycobacteriales</taxon>
        <taxon>Tsukamurellaceae</taxon>
        <taxon>Tsukamurella</taxon>
    </lineage>
</organism>
<dbReference type="InterPro" id="IPR036170">
    <property type="entry name" value="YezG-like_sf"/>
</dbReference>
<dbReference type="Proteomes" id="UP000676853">
    <property type="component" value="Unassembled WGS sequence"/>
</dbReference>
<proteinExistence type="predicted"/>
<dbReference type="RefSeq" id="WP_212554230.1">
    <property type="nucleotide sequence ID" value="NZ_JAGXOE010000036.1"/>
</dbReference>
<comment type="caution">
    <text evidence="1">The sequence shown here is derived from an EMBL/GenBank/DDBJ whole genome shotgun (WGS) entry which is preliminary data.</text>
</comment>
<dbReference type="SUPFAM" id="SSF160424">
    <property type="entry name" value="BH3703-like"/>
    <property type="match status" value="1"/>
</dbReference>